<reference evidence="1 2" key="1">
    <citation type="submission" date="2015-04" db="EMBL/GenBank/DDBJ databases">
        <authorList>
            <person name="Syromyatnikov M.Y."/>
            <person name="Popov V.N."/>
        </authorList>
    </citation>
    <scope>NUCLEOTIDE SEQUENCE [LARGE SCALE GENOMIC DNA]</scope>
</reference>
<evidence type="ECO:0000313" key="2">
    <source>
        <dbReference type="Proteomes" id="UP000183832"/>
    </source>
</evidence>
<organism evidence="1 2">
    <name type="scientific">Clunio marinus</name>
    <dbReference type="NCBI Taxonomy" id="568069"/>
    <lineage>
        <taxon>Eukaryota</taxon>
        <taxon>Metazoa</taxon>
        <taxon>Ecdysozoa</taxon>
        <taxon>Arthropoda</taxon>
        <taxon>Hexapoda</taxon>
        <taxon>Insecta</taxon>
        <taxon>Pterygota</taxon>
        <taxon>Neoptera</taxon>
        <taxon>Endopterygota</taxon>
        <taxon>Diptera</taxon>
        <taxon>Nematocera</taxon>
        <taxon>Chironomoidea</taxon>
        <taxon>Chironomidae</taxon>
        <taxon>Clunio</taxon>
    </lineage>
</organism>
<gene>
    <name evidence="1" type="ORF">CLUMA_CG020268</name>
</gene>
<dbReference type="EMBL" id="CVRI01000070">
    <property type="protein sequence ID" value="CRL07289.1"/>
    <property type="molecule type" value="Genomic_DNA"/>
</dbReference>
<keyword evidence="2" id="KW-1185">Reference proteome</keyword>
<dbReference type="Proteomes" id="UP000183832">
    <property type="component" value="Unassembled WGS sequence"/>
</dbReference>
<protein>
    <submittedName>
        <fullName evidence="1">CLUMA_CG020268, isoform A</fullName>
    </submittedName>
</protein>
<sequence length="107" mass="12468">MEKFITVAVSLDMHSPCYFIRRKREEDVKMILFQASSVLIRGPFIIFHTNLPQESFAGNSSARLYDERGIPHKTNKTLHSKTPSEAMTLNEQKFCLHLFKDLRKQIL</sequence>
<name>A0A1J1J8Q4_9DIPT</name>
<dbReference type="AlphaFoldDB" id="A0A1J1J8Q4"/>
<proteinExistence type="predicted"/>
<accession>A0A1J1J8Q4</accession>
<evidence type="ECO:0000313" key="1">
    <source>
        <dbReference type="EMBL" id="CRL07289.1"/>
    </source>
</evidence>